<dbReference type="EMBL" id="HF936305">
    <property type="protein sequence ID" value="CCX34161.1"/>
    <property type="molecule type" value="Genomic_DNA"/>
</dbReference>
<evidence type="ECO:0000256" key="1">
    <source>
        <dbReference type="SAM" id="MobiDB-lite"/>
    </source>
</evidence>
<evidence type="ECO:0000259" key="2">
    <source>
        <dbReference type="Pfam" id="PF26118"/>
    </source>
</evidence>
<dbReference type="OrthoDB" id="5242628at2759"/>
<dbReference type="Proteomes" id="UP000018144">
    <property type="component" value="Unassembled WGS sequence"/>
</dbReference>
<feature type="region of interest" description="Disordered" evidence="1">
    <location>
        <begin position="22"/>
        <end position="47"/>
    </location>
</feature>
<evidence type="ECO:0000313" key="4">
    <source>
        <dbReference type="Proteomes" id="UP000018144"/>
    </source>
</evidence>
<proteinExistence type="predicted"/>
<gene>
    <name evidence="3" type="ORF">PCON_02661</name>
</gene>
<dbReference type="OMA" id="GSEHEYI"/>
<organism evidence="3 4">
    <name type="scientific">Pyronema omphalodes (strain CBS 100304)</name>
    <name type="common">Pyronema confluens</name>
    <dbReference type="NCBI Taxonomy" id="1076935"/>
    <lineage>
        <taxon>Eukaryota</taxon>
        <taxon>Fungi</taxon>
        <taxon>Dikarya</taxon>
        <taxon>Ascomycota</taxon>
        <taxon>Pezizomycotina</taxon>
        <taxon>Pezizomycetes</taxon>
        <taxon>Pezizales</taxon>
        <taxon>Pyronemataceae</taxon>
        <taxon>Pyronema</taxon>
    </lineage>
</organism>
<feature type="compositionally biased region" description="Basic residues" evidence="1">
    <location>
        <begin position="173"/>
        <end position="186"/>
    </location>
</feature>
<keyword evidence="4" id="KW-1185">Reference proteome</keyword>
<dbReference type="AlphaFoldDB" id="U4LPR1"/>
<name>U4LPR1_PYROM</name>
<reference evidence="3 4" key="1">
    <citation type="journal article" date="2013" name="PLoS Genet.">
        <title>The genome and development-dependent transcriptomes of Pyronema confluens: a window into fungal evolution.</title>
        <authorList>
            <person name="Traeger S."/>
            <person name="Altegoer F."/>
            <person name="Freitag M."/>
            <person name="Gabaldon T."/>
            <person name="Kempken F."/>
            <person name="Kumar A."/>
            <person name="Marcet-Houben M."/>
            <person name="Poggeler S."/>
            <person name="Stajich J.E."/>
            <person name="Nowrousian M."/>
        </authorList>
    </citation>
    <scope>NUCLEOTIDE SEQUENCE [LARGE SCALE GENOMIC DNA]</scope>
    <source>
        <strain evidence="4">CBS 100304</strain>
        <tissue evidence="3">Vegetative mycelium</tissue>
    </source>
</reference>
<sequence length="455" mass="52260">MAYHQNYHHGHEQYEYAPAPEATFVVPPPPQSAFSPGYHNDPYAGPRSSTGMLGTAVVVEATPMMDHAGLSRSSSRARPEYEVANGRRYLAVGGYNKSNLGRSNSERGRESRERGQIVVESSRHGHSRSRSDQKAYHYEVAQRDHRKKYYHDDDNYSTYSGTSSYGHNDSRGHSRSASRHRPRQAHSRSSSRGSSDFHDDRYSVEPYLKPSRAEEELVEKLKDVQLKLDKVQQMTEKRRLEESKKNSEKAMNEEIERKVQEQIKKQKQADEDAARKQKEALEAERQRIAEAAKKLLEEQAAAMKKKQEAEEAEKKRLQEIIEAERAKYQAASMGKKTYTRFSKTHLCKEALEERSIPFTEEPDYFLVHRFVEKPEQQYLWSRTKEIRNYYRQIQEAAEKAPAVPGPNGGYVKYVQIAGQPYPIALPVTIVQNPGGAQTQRVDPAKIRWTDIFKAK</sequence>
<accession>U4LPR1</accession>
<evidence type="ECO:0000313" key="3">
    <source>
        <dbReference type="EMBL" id="CCX34161.1"/>
    </source>
</evidence>
<protein>
    <recommendedName>
        <fullName evidence="2">DUF8035 domain-containing protein</fullName>
    </recommendedName>
</protein>
<feature type="compositionally biased region" description="Basic and acidic residues" evidence="1">
    <location>
        <begin position="129"/>
        <end position="143"/>
    </location>
</feature>
<dbReference type="STRING" id="1076935.U4LPR1"/>
<feature type="region of interest" description="Disordered" evidence="1">
    <location>
        <begin position="94"/>
        <end position="202"/>
    </location>
</feature>
<feature type="compositionally biased region" description="Basic and acidic residues" evidence="1">
    <location>
        <begin position="104"/>
        <end position="115"/>
    </location>
</feature>
<feature type="region of interest" description="Disordered" evidence="1">
    <location>
        <begin position="234"/>
        <end position="255"/>
    </location>
</feature>
<feature type="compositionally biased region" description="Low complexity" evidence="1">
    <location>
        <begin position="156"/>
        <end position="166"/>
    </location>
</feature>
<feature type="domain" description="DUF8035" evidence="2">
    <location>
        <begin position="335"/>
        <end position="388"/>
    </location>
</feature>
<dbReference type="Pfam" id="PF26118">
    <property type="entry name" value="DUF8035"/>
    <property type="match status" value="1"/>
</dbReference>
<dbReference type="InterPro" id="IPR058348">
    <property type="entry name" value="DUF8035"/>
</dbReference>